<keyword evidence="3" id="KW-1185">Reference proteome</keyword>
<dbReference type="STRING" id="1442369.A0A0D2I2T4"/>
<name>A0A0D2I2T4_9EURO</name>
<accession>A0A0D2I2T4</accession>
<gene>
    <name evidence="2" type="ORF">Z518_10971</name>
</gene>
<feature type="transmembrane region" description="Helical" evidence="1">
    <location>
        <begin position="593"/>
        <end position="610"/>
    </location>
</feature>
<feature type="transmembrane region" description="Helical" evidence="1">
    <location>
        <begin position="640"/>
        <end position="662"/>
    </location>
</feature>
<dbReference type="OrthoDB" id="3903561at2759"/>
<sequence>MADSRRTEYVGVELDDYDGESVRTRTSQYSRLSEISLIKFQNHRRRSRAPSGASNRIRKLFSKGLWQRAPSQIKIFFREAFIDLKSLNWRHQSWRLLTILSPVFVIIALIITLTVITSGRLYSNNEACRPDSGFYVGYDDYNIWALSGFFQITLGFGQFSFTTAKIIDVGWDIIVGRGGQALLVIICFIVFSKALVRSMESSPVSYGTFEAVTLQNGTLTSTLKLTRDLLKNKNWRAKAAVIWMVISGIFVLAFPTLVSAMTGYSANIKSFVEVDTGSMVPYSDFDLVRYIVHDADRISDQLGKDYKVTTGRYGSGEDIVQLESYQYSDRCTYMLYPQYSSDDSLDWSDAAEDPMCEFYWHVSEYAYNFGFLGLNQTNSTFNNSGEIVQLEAPSLNISAIFWKQGWLDYGYIDYNWHDYPFGFWWETDDGDQPFHNYSYPVFTNGDFTYDLDQINLNGRCQQENTTYKWGFSFLILFIVIVFILVWCLGMYIMWLDAFFNSRFDRAGRSMGLQRAVLDLANCMRANLGDEVPEMLPNAKLQEKIRRELKGGQITYQMLDDKLLPISRAAELRLKWREVRSKEGLKQWFKVRKYTLVLFLGSLGFLIAAIAGTHAPLFSAFFMVLGSSIALFTDRERKGRWLFLIAFVILAIALGPVGPYVYLDKHHYAIIWLQQDPYWTLMWWMNY</sequence>
<organism evidence="2 3">
    <name type="scientific">Rhinocladiella mackenziei CBS 650.93</name>
    <dbReference type="NCBI Taxonomy" id="1442369"/>
    <lineage>
        <taxon>Eukaryota</taxon>
        <taxon>Fungi</taxon>
        <taxon>Dikarya</taxon>
        <taxon>Ascomycota</taxon>
        <taxon>Pezizomycotina</taxon>
        <taxon>Eurotiomycetes</taxon>
        <taxon>Chaetothyriomycetidae</taxon>
        <taxon>Chaetothyriales</taxon>
        <taxon>Herpotrichiellaceae</taxon>
        <taxon>Rhinocladiella</taxon>
    </lineage>
</organism>
<dbReference type="RefSeq" id="XP_013266934.1">
    <property type="nucleotide sequence ID" value="XM_013411480.1"/>
</dbReference>
<proteinExistence type="predicted"/>
<feature type="transmembrane region" description="Helical" evidence="1">
    <location>
        <begin position="178"/>
        <end position="196"/>
    </location>
</feature>
<evidence type="ECO:0000256" key="1">
    <source>
        <dbReference type="SAM" id="Phobius"/>
    </source>
</evidence>
<dbReference type="GeneID" id="25299042"/>
<feature type="transmembrane region" description="Helical" evidence="1">
    <location>
        <begin position="469"/>
        <end position="495"/>
    </location>
</feature>
<dbReference type="HOGENOM" id="CLU_024133_0_0_1"/>
<keyword evidence="1" id="KW-1133">Transmembrane helix</keyword>
<dbReference type="AlphaFoldDB" id="A0A0D2I2T4"/>
<keyword evidence="1" id="KW-0472">Membrane</keyword>
<reference evidence="2 3" key="1">
    <citation type="submission" date="2015-01" db="EMBL/GenBank/DDBJ databases">
        <title>The Genome Sequence of Rhinocladiella mackenzie CBS 650.93.</title>
        <authorList>
            <consortium name="The Broad Institute Genomics Platform"/>
            <person name="Cuomo C."/>
            <person name="de Hoog S."/>
            <person name="Gorbushina A."/>
            <person name="Stielow B."/>
            <person name="Teixiera M."/>
            <person name="Abouelleil A."/>
            <person name="Chapman S.B."/>
            <person name="Priest M."/>
            <person name="Young S.K."/>
            <person name="Wortman J."/>
            <person name="Nusbaum C."/>
            <person name="Birren B."/>
        </authorList>
    </citation>
    <scope>NUCLEOTIDE SEQUENCE [LARGE SCALE GENOMIC DNA]</scope>
    <source>
        <strain evidence="2 3">CBS 650.93</strain>
    </source>
</reference>
<dbReference type="Proteomes" id="UP000053617">
    <property type="component" value="Unassembled WGS sequence"/>
</dbReference>
<protein>
    <submittedName>
        <fullName evidence="2">Uncharacterized protein</fullName>
    </submittedName>
</protein>
<evidence type="ECO:0000313" key="3">
    <source>
        <dbReference type="Proteomes" id="UP000053617"/>
    </source>
</evidence>
<dbReference type="EMBL" id="KN847484">
    <property type="protein sequence ID" value="KIX00044.1"/>
    <property type="molecule type" value="Genomic_DNA"/>
</dbReference>
<dbReference type="VEuPathDB" id="FungiDB:Z518_10971"/>
<keyword evidence="1" id="KW-0812">Transmembrane</keyword>
<feature type="transmembrane region" description="Helical" evidence="1">
    <location>
        <begin position="240"/>
        <end position="261"/>
    </location>
</feature>
<evidence type="ECO:0000313" key="2">
    <source>
        <dbReference type="EMBL" id="KIX00044.1"/>
    </source>
</evidence>
<feature type="transmembrane region" description="Helical" evidence="1">
    <location>
        <begin position="94"/>
        <end position="116"/>
    </location>
</feature>